<gene>
    <name evidence="2" type="ORF">KI387_035848</name>
</gene>
<keyword evidence="1" id="KW-0472">Membrane</keyword>
<evidence type="ECO:0000313" key="3">
    <source>
        <dbReference type="Proteomes" id="UP000824469"/>
    </source>
</evidence>
<feature type="non-terminal residue" evidence="2">
    <location>
        <position position="52"/>
    </location>
</feature>
<organism evidence="2 3">
    <name type="scientific">Taxus chinensis</name>
    <name type="common">Chinese yew</name>
    <name type="synonym">Taxus wallichiana var. chinensis</name>
    <dbReference type="NCBI Taxonomy" id="29808"/>
    <lineage>
        <taxon>Eukaryota</taxon>
        <taxon>Viridiplantae</taxon>
        <taxon>Streptophyta</taxon>
        <taxon>Embryophyta</taxon>
        <taxon>Tracheophyta</taxon>
        <taxon>Spermatophyta</taxon>
        <taxon>Pinopsida</taxon>
        <taxon>Pinidae</taxon>
        <taxon>Conifers II</taxon>
        <taxon>Cupressales</taxon>
        <taxon>Taxaceae</taxon>
        <taxon>Taxus</taxon>
    </lineage>
</organism>
<dbReference type="EMBL" id="JAHRHJ020000007">
    <property type="protein sequence ID" value="KAH9307937.1"/>
    <property type="molecule type" value="Genomic_DNA"/>
</dbReference>
<keyword evidence="1" id="KW-0812">Transmembrane</keyword>
<dbReference type="Proteomes" id="UP000824469">
    <property type="component" value="Unassembled WGS sequence"/>
</dbReference>
<proteinExistence type="predicted"/>
<keyword evidence="1" id="KW-1133">Transmembrane helix</keyword>
<feature type="non-terminal residue" evidence="2">
    <location>
        <position position="1"/>
    </location>
</feature>
<feature type="transmembrane region" description="Helical" evidence="1">
    <location>
        <begin position="32"/>
        <end position="50"/>
    </location>
</feature>
<keyword evidence="3" id="KW-1185">Reference proteome</keyword>
<accession>A0AA38FNN4</accession>
<dbReference type="AlphaFoldDB" id="A0AA38FNN4"/>
<sequence length="52" mass="5941">GRDKPYKCVSVARLHGEIVNDEKRKIVGDSHCKFLILIICNVNFVGHMMLSR</sequence>
<evidence type="ECO:0000256" key="1">
    <source>
        <dbReference type="SAM" id="Phobius"/>
    </source>
</evidence>
<reference evidence="2 3" key="1">
    <citation type="journal article" date="2021" name="Nat. Plants">
        <title>The Taxus genome provides insights into paclitaxel biosynthesis.</title>
        <authorList>
            <person name="Xiong X."/>
            <person name="Gou J."/>
            <person name="Liao Q."/>
            <person name="Li Y."/>
            <person name="Zhou Q."/>
            <person name="Bi G."/>
            <person name="Li C."/>
            <person name="Du R."/>
            <person name="Wang X."/>
            <person name="Sun T."/>
            <person name="Guo L."/>
            <person name="Liang H."/>
            <person name="Lu P."/>
            <person name="Wu Y."/>
            <person name="Zhang Z."/>
            <person name="Ro D.K."/>
            <person name="Shang Y."/>
            <person name="Huang S."/>
            <person name="Yan J."/>
        </authorList>
    </citation>
    <scope>NUCLEOTIDE SEQUENCE [LARGE SCALE GENOMIC DNA]</scope>
    <source>
        <strain evidence="2">Ta-2019</strain>
    </source>
</reference>
<protein>
    <submittedName>
        <fullName evidence="2">Uncharacterized protein</fullName>
    </submittedName>
</protein>
<name>A0AA38FNN4_TAXCH</name>
<comment type="caution">
    <text evidence="2">The sequence shown here is derived from an EMBL/GenBank/DDBJ whole genome shotgun (WGS) entry which is preliminary data.</text>
</comment>
<evidence type="ECO:0000313" key="2">
    <source>
        <dbReference type="EMBL" id="KAH9307937.1"/>
    </source>
</evidence>